<keyword evidence="14" id="KW-1185">Reference proteome</keyword>
<dbReference type="InterPro" id="IPR038276">
    <property type="entry name" value="Floricaula/leafy_C_sf"/>
</dbReference>
<feature type="compositionally biased region" description="Basic residues" evidence="10">
    <location>
        <begin position="204"/>
        <end position="219"/>
    </location>
</feature>
<organism evidence="13 14">
    <name type="scientific">Canna indica</name>
    <name type="common">Indian-shot</name>
    <dbReference type="NCBI Taxonomy" id="4628"/>
    <lineage>
        <taxon>Eukaryota</taxon>
        <taxon>Viridiplantae</taxon>
        <taxon>Streptophyta</taxon>
        <taxon>Embryophyta</taxon>
        <taxon>Tracheophyta</taxon>
        <taxon>Spermatophyta</taxon>
        <taxon>Magnoliopsida</taxon>
        <taxon>Liliopsida</taxon>
        <taxon>Zingiberales</taxon>
        <taxon>Cannaceae</taxon>
        <taxon>Canna</taxon>
    </lineage>
</organism>
<dbReference type="InterPro" id="IPR002910">
    <property type="entry name" value="FLO_LFY"/>
</dbReference>
<keyword evidence="8 9" id="KW-0539">Nucleus</keyword>
<feature type="domain" description="Floricaula/Leafy protein SAM" evidence="11">
    <location>
        <begin position="55"/>
        <end position="127"/>
    </location>
</feature>
<evidence type="ECO:0000256" key="3">
    <source>
        <dbReference type="ARBA" id="ARBA00022473"/>
    </source>
</evidence>
<comment type="similarity">
    <text evidence="2 9">Belongs to the FLO/LFY family.</text>
</comment>
<dbReference type="InterPro" id="IPR035079">
    <property type="entry name" value="LFY_SAM"/>
</dbReference>
<evidence type="ECO:0000256" key="6">
    <source>
        <dbReference type="ARBA" id="ARBA00023159"/>
    </source>
</evidence>
<protein>
    <recommendedName>
        <fullName evidence="9">Floricaula/leafy-like transcription factor</fullName>
    </recommendedName>
</protein>
<keyword evidence="5 9" id="KW-0238">DNA-binding</keyword>
<feature type="region of interest" description="Disordered" evidence="10">
    <location>
        <begin position="174"/>
        <end position="263"/>
    </location>
</feature>
<evidence type="ECO:0000259" key="11">
    <source>
        <dbReference type="Pfam" id="PF01698"/>
    </source>
</evidence>
<reference evidence="13 14" key="1">
    <citation type="submission" date="2023-10" db="EMBL/GenBank/DDBJ databases">
        <title>Chromosome-scale genome assembly provides insights into flower coloration mechanisms of Canna indica.</title>
        <authorList>
            <person name="Li C."/>
        </authorList>
    </citation>
    <scope>NUCLEOTIDE SEQUENCE [LARGE SCALE GENOMIC DNA]</scope>
    <source>
        <tissue evidence="13">Flower</tissue>
    </source>
</reference>
<name>A0AAQ3K664_9LILI</name>
<feature type="compositionally biased region" description="Acidic residues" evidence="10">
    <location>
        <begin position="225"/>
        <end position="241"/>
    </location>
</feature>
<comment type="function">
    <text evidence="9">Probable transcription factor.</text>
</comment>
<accession>A0AAQ3K664</accession>
<keyword evidence="3" id="KW-0217">Developmental protein</keyword>
<keyword evidence="7 9" id="KW-0804">Transcription</keyword>
<feature type="compositionally biased region" description="Basic and acidic residues" evidence="10">
    <location>
        <begin position="253"/>
        <end position="262"/>
    </location>
</feature>
<evidence type="ECO:0000256" key="9">
    <source>
        <dbReference type="RuleBase" id="RU366064"/>
    </source>
</evidence>
<evidence type="ECO:0000256" key="7">
    <source>
        <dbReference type="ARBA" id="ARBA00023163"/>
    </source>
</evidence>
<evidence type="ECO:0000313" key="13">
    <source>
        <dbReference type="EMBL" id="WOL01775.1"/>
    </source>
</evidence>
<feature type="domain" description="Floricaula/leafy DNA-binding C-terminal" evidence="12">
    <location>
        <begin position="252"/>
        <end position="415"/>
    </location>
</feature>
<dbReference type="InterPro" id="IPR035209">
    <property type="entry name" value="FLO/LFY_C"/>
</dbReference>
<evidence type="ECO:0000256" key="4">
    <source>
        <dbReference type="ARBA" id="ARBA00023015"/>
    </source>
</evidence>
<keyword evidence="4 9" id="KW-0805">Transcription regulation</keyword>
<keyword evidence="6 9" id="KW-0010">Activator</keyword>
<dbReference type="AlphaFoldDB" id="A0AAQ3K664"/>
<dbReference type="Pfam" id="PF01698">
    <property type="entry name" value="SAM_LFY"/>
    <property type="match status" value="1"/>
</dbReference>
<dbReference type="PANTHER" id="PTHR36079:SF1">
    <property type="entry name" value="PROTEIN LEAFY"/>
    <property type="match status" value="1"/>
</dbReference>
<dbReference type="GO" id="GO:0005634">
    <property type="term" value="C:nucleus"/>
    <property type="evidence" value="ECO:0007669"/>
    <property type="project" value="UniProtKB-SubCell"/>
</dbReference>
<proteinExistence type="inferred from homology"/>
<dbReference type="EMBL" id="CP136892">
    <property type="protein sequence ID" value="WOL01775.1"/>
    <property type="molecule type" value="Genomic_DNA"/>
</dbReference>
<evidence type="ECO:0000256" key="8">
    <source>
        <dbReference type="ARBA" id="ARBA00023242"/>
    </source>
</evidence>
<evidence type="ECO:0000256" key="10">
    <source>
        <dbReference type="SAM" id="MobiDB-lite"/>
    </source>
</evidence>
<dbReference type="Pfam" id="PF17538">
    <property type="entry name" value="C_LFY_FLO"/>
    <property type="match status" value="1"/>
</dbReference>
<dbReference type="GO" id="GO:0003677">
    <property type="term" value="F:DNA binding"/>
    <property type="evidence" value="ECO:0007669"/>
    <property type="project" value="UniProtKB-UniRule"/>
</dbReference>
<dbReference type="Proteomes" id="UP001327560">
    <property type="component" value="Chromosome 3"/>
</dbReference>
<evidence type="ECO:0000313" key="14">
    <source>
        <dbReference type="Proteomes" id="UP001327560"/>
    </source>
</evidence>
<gene>
    <name evidence="13" type="ORF">Cni_G10492</name>
</gene>
<dbReference type="Gene3D" id="1.10.4180.10">
    <property type="entry name" value="Protein LEAFY"/>
    <property type="match status" value="1"/>
</dbReference>
<evidence type="ECO:0000259" key="12">
    <source>
        <dbReference type="Pfam" id="PF17538"/>
    </source>
</evidence>
<evidence type="ECO:0000256" key="2">
    <source>
        <dbReference type="ARBA" id="ARBA00009383"/>
    </source>
</evidence>
<evidence type="ECO:0000256" key="5">
    <source>
        <dbReference type="ARBA" id="ARBA00023125"/>
    </source>
</evidence>
<dbReference type="PANTHER" id="PTHR36079">
    <property type="entry name" value="PROTEIN LEAFY"/>
    <property type="match status" value="1"/>
</dbReference>
<evidence type="ECO:0000256" key="1">
    <source>
        <dbReference type="ARBA" id="ARBA00004123"/>
    </source>
</evidence>
<sequence>MDPGDAFSANVYKWDPRAAPPHPCRLLEPLPAPPLQLPPQPLAAAAELEEQRPRELEEVFSGYGVRYATVARIGELGFTASTLVGMTEAEVDDMMATLAHLFRWDLLLGERYGIKAALRAERRRLIDSRLLIQLRHHRHDEDGGDGDARRRLLVPSDHLHGNNNALDALSQEGLSEEPVQHDKEAAGSGGEAVAAAGKKDGKGRNQRGSKKDKKKKTGTKRSLQDGDEEDEDDDEEEDNDEWGSGSETSGKSRRSERQREHPFIVTEPGEVARAKKNGLDYLFHLYDQCRHFLLQVQALAREQGHKCPTKVTNQVFRYAKKVGASYINKPKMRHYVHCYALHCLDEEASNALRRAFKERGENVGAWRQACYKPLVAISARHGWDIDAVFNAHPRLSIWYVPTKLRQLCHLARSNANAATSSVLAATSDGLPTPPPPMF</sequence>
<dbReference type="GO" id="GO:0006355">
    <property type="term" value="P:regulation of DNA-templated transcription"/>
    <property type="evidence" value="ECO:0007669"/>
    <property type="project" value="UniProtKB-UniRule"/>
</dbReference>
<comment type="subcellular location">
    <subcellularLocation>
        <location evidence="1 9">Nucleus</location>
    </subcellularLocation>
</comment>